<reference evidence="1 2" key="1">
    <citation type="submission" date="2020-11" db="EMBL/GenBank/DDBJ databases">
        <title>Description of Pontivivens ytuae sp. nov. isolated from deep sea sediment of Mariana Trench.</title>
        <authorList>
            <person name="Wang Z."/>
            <person name="Sun Q.-L."/>
            <person name="Xu X.-D."/>
            <person name="Tang Y.-Z."/>
            <person name="Zhang J."/>
        </authorList>
    </citation>
    <scope>NUCLEOTIDE SEQUENCE [LARGE SCALE GENOMIC DNA]</scope>
    <source>
        <strain evidence="1 2">MT2928</strain>
    </source>
</reference>
<dbReference type="KEGG" id="poz:I0K15_00415"/>
<dbReference type="EMBL" id="CP064942">
    <property type="protein sequence ID" value="QPH54277.1"/>
    <property type="molecule type" value="Genomic_DNA"/>
</dbReference>
<organism evidence="1 2">
    <name type="scientific">Pontivivens ytuae</name>
    <dbReference type="NCBI Taxonomy" id="2789856"/>
    <lineage>
        <taxon>Bacteria</taxon>
        <taxon>Pseudomonadati</taxon>
        <taxon>Pseudomonadota</taxon>
        <taxon>Alphaproteobacteria</taxon>
        <taxon>Rhodobacterales</taxon>
        <taxon>Paracoccaceae</taxon>
        <taxon>Pontivivens</taxon>
    </lineage>
</organism>
<protein>
    <submittedName>
        <fullName evidence="1">Capsular polysaccharide biosynthesis protein</fullName>
    </submittedName>
</protein>
<dbReference type="Pfam" id="PF05159">
    <property type="entry name" value="Capsule_synth"/>
    <property type="match status" value="4"/>
</dbReference>
<gene>
    <name evidence="1" type="ORF">I0K15_00415</name>
</gene>
<dbReference type="GO" id="GO:0000271">
    <property type="term" value="P:polysaccharide biosynthetic process"/>
    <property type="evidence" value="ECO:0007669"/>
    <property type="project" value="InterPro"/>
</dbReference>
<dbReference type="RefSeq" id="WP_196103486.1">
    <property type="nucleotide sequence ID" value="NZ_CP064942.1"/>
</dbReference>
<keyword evidence="2" id="KW-1185">Reference proteome</keyword>
<proteinExistence type="predicted"/>
<dbReference type="AlphaFoldDB" id="A0A7S9QDD6"/>
<dbReference type="InterPro" id="IPR007833">
    <property type="entry name" value="Capsule_polysaccharide_synth"/>
</dbReference>
<evidence type="ECO:0000313" key="2">
    <source>
        <dbReference type="Proteomes" id="UP000594800"/>
    </source>
</evidence>
<sequence>MAARRKLGVVSLGFLRQPWLRHALWSAGWEVVPGWSSCDAIGVWGRRPVSARGRALAARRGLPVVTVEDAFLRSLRPGDGPPLGLLIDEAGVHYDPDGPSDVVAEISSAPVLSNRGAEALELLRHHRLSKYMGRAEPPADLPRRYVLVVDQTEGDASLMGADRAAFARMMREAAAAHPDLPLLLVPHPEVAAGRKRGMLNAEVVGGARWLSAGHSPAALIERAEAVHVMSSQFGLDAVLHGHRPHVHGHPVYAGWGLTEDACAAPRGSATVESLFAALFERAPLWIDPATGARRDLLETVTYLASITGAARRTGRPMLARGVSRWKRRRVRALLSTGGAPVRFGEGAPRPGETAVAWASRADGDLRIEDGFLRSRGLGAALVPPLSLAFDDLGIHYDPARPSRLEALIAASSDLPDAAKMRAARLRARIVAAGASKYNLGGALPDLPPGPKVLVTGQVADDASVQCGAGGRTDRDLLAAARAAHPEACLIWKPHPDVVAGLRAGVIDAPEADVTVAQGDIAELIPKVDRLWTLTSLAGFEALLRGVPVTCLGWPFYAGWGLTEDLGESRPERRRARPDLDGLVHAALIDYPLYLDPRTGRACGPEDLLAWLESGGVERSRLGWAQMLRHAVRPPRTLAG</sequence>
<dbReference type="GO" id="GO:0015774">
    <property type="term" value="P:polysaccharide transport"/>
    <property type="evidence" value="ECO:0007669"/>
    <property type="project" value="InterPro"/>
</dbReference>
<name>A0A7S9QDD6_9RHOB</name>
<evidence type="ECO:0000313" key="1">
    <source>
        <dbReference type="EMBL" id="QPH54277.1"/>
    </source>
</evidence>
<accession>A0A7S9QDD6</accession>
<dbReference type="Proteomes" id="UP000594800">
    <property type="component" value="Chromosome"/>
</dbReference>
<dbReference type="CDD" id="cd16439">
    <property type="entry name" value="beta_Kdo_transferase_KpsC_2"/>
    <property type="match status" value="1"/>
</dbReference>